<proteinExistence type="predicted"/>
<dbReference type="EMBL" id="QZBT01000066">
    <property type="protein sequence ID" value="THZ83075.1"/>
    <property type="molecule type" value="Genomic_DNA"/>
</dbReference>
<comment type="caution">
    <text evidence="2">The sequence shown here is derived from an EMBL/GenBank/DDBJ whole genome shotgun (WGS) entry which is preliminary data.</text>
</comment>
<reference evidence="2 3" key="1">
    <citation type="submission" date="2018-10" db="EMBL/GenBank/DDBJ databases">
        <title>Fifty Aureobasidium pullulans genomes reveal a recombining polyextremotolerant generalist.</title>
        <authorList>
            <person name="Gostincar C."/>
            <person name="Turk M."/>
            <person name="Zajc J."/>
            <person name="Gunde-Cimerman N."/>
        </authorList>
    </citation>
    <scope>NUCLEOTIDE SEQUENCE [LARGE SCALE GENOMIC DNA]</scope>
    <source>
        <strain evidence="2 3">EXF-3403</strain>
    </source>
</reference>
<protein>
    <recommendedName>
        <fullName evidence="4">C2H2-type domain-containing protein</fullName>
    </recommendedName>
</protein>
<name>A0A4S9XTJ1_AURPU</name>
<dbReference type="Proteomes" id="UP000310039">
    <property type="component" value="Unassembled WGS sequence"/>
</dbReference>
<evidence type="ECO:0000313" key="2">
    <source>
        <dbReference type="EMBL" id="THZ83075.1"/>
    </source>
</evidence>
<feature type="region of interest" description="Disordered" evidence="1">
    <location>
        <begin position="131"/>
        <end position="163"/>
    </location>
</feature>
<gene>
    <name evidence="2" type="ORF">D6C84_05286</name>
</gene>
<sequence>MAAINCPRCNGYSSPSVALLVEHLHTHIRPFRCANCHHDEARAYASLDPSPIFFKLNRYSDRLRTHTRSAHGRTNLLPGEAPPGNLGALLRAEVRGGPFVNPPPRPVAPAANPPPAGPLVALLPAPVVVAAPAPPPAIAPPPPVIMAAPPAQQQQQQQPLLST</sequence>
<evidence type="ECO:0000256" key="1">
    <source>
        <dbReference type="SAM" id="MobiDB-lite"/>
    </source>
</evidence>
<organism evidence="2 3">
    <name type="scientific">Aureobasidium pullulans</name>
    <name type="common">Black yeast</name>
    <name type="synonym">Pullularia pullulans</name>
    <dbReference type="NCBI Taxonomy" id="5580"/>
    <lineage>
        <taxon>Eukaryota</taxon>
        <taxon>Fungi</taxon>
        <taxon>Dikarya</taxon>
        <taxon>Ascomycota</taxon>
        <taxon>Pezizomycotina</taxon>
        <taxon>Dothideomycetes</taxon>
        <taxon>Dothideomycetidae</taxon>
        <taxon>Dothideales</taxon>
        <taxon>Saccotheciaceae</taxon>
        <taxon>Aureobasidium</taxon>
    </lineage>
</organism>
<feature type="compositionally biased region" description="Pro residues" evidence="1">
    <location>
        <begin position="132"/>
        <end position="144"/>
    </location>
</feature>
<dbReference type="AlphaFoldDB" id="A0A4S9XTJ1"/>
<evidence type="ECO:0008006" key="4">
    <source>
        <dbReference type="Google" id="ProtNLM"/>
    </source>
</evidence>
<feature type="compositionally biased region" description="Low complexity" evidence="1">
    <location>
        <begin position="145"/>
        <end position="163"/>
    </location>
</feature>
<accession>A0A4S9XTJ1</accession>
<evidence type="ECO:0000313" key="3">
    <source>
        <dbReference type="Proteomes" id="UP000310039"/>
    </source>
</evidence>